<accession>A0ABR7SCA9</accession>
<reference evidence="1 2" key="1">
    <citation type="submission" date="2020-08" db="EMBL/GenBank/DDBJ databases">
        <title>Genemic of Streptomyces polyaspartic.</title>
        <authorList>
            <person name="Liu W."/>
        </authorList>
    </citation>
    <scope>NUCLEOTIDE SEQUENCE [LARGE SCALE GENOMIC DNA]</scope>
    <source>
        <strain evidence="1 2">TRM66268-LWL</strain>
    </source>
</reference>
<evidence type="ECO:0000313" key="2">
    <source>
        <dbReference type="Proteomes" id="UP000642284"/>
    </source>
</evidence>
<dbReference type="Proteomes" id="UP000642284">
    <property type="component" value="Unassembled WGS sequence"/>
</dbReference>
<name>A0ABR7SCA9_9ACTN</name>
<dbReference type="EMBL" id="JACTVJ010000004">
    <property type="protein sequence ID" value="MBC9711988.1"/>
    <property type="molecule type" value="Genomic_DNA"/>
</dbReference>
<organism evidence="1 2">
    <name type="scientific">Streptomyces polyasparticus</name>
    <dbReference type="NCBI Taxonomy" id="2767826"/>
    <lineage>
        <taxon>Bacteria</taxon>
        <taxon>Bacillati</taxon>
        <taxon>Actinomycetota</taxon>
        <taxon>Actinomycetes</taxon>
        <taxon>Kitasatosporales</taxon>
        <taxon>Streptomycetaceae</taxon>
        <taxon>Streptomyces</taxon>
    </lineage>
</organism>
<dbReference type="RefSeq" id="WP_187812487.1">
    <property type="nucleotide sequence ID" value="NZ_JACTVJ010000004.1"/>
</dbReference>
<protein>
    <submittedName>
        <fullName evidence="1">Uncharacterized protein</fullName>
    </submittedName>
</protein>
<evidence type="ECO:0000313" key="1">
    <source>
        <dbReference type="EMBL" id="MBC9711988.1"/>
    </source>
</evidence>
<proteinExistence type="predicted"/>
<comment type="caution">
    <text evidence="1">The sequence shown here is derived from an EMBL/GenBank/DDBJ whole genome shotgun (WGS) entry which is preliminary data.</text>
</comment>
<keyword evidence="2" id="KW-1185">Reference proteome</keyword>
<sequence>MLKASGETRYVRVERAEAMWQSRIERSRRWSTRDCRTDVTTACGSDSAYGIPGMIRAPRIQRAAARPLTGRNPRPPG</sequence>
<gene>
    <name evidence="1" type="ORF">H9Y04_05315</name>
</gene>